<dbReference type="PRINTS" id="PR01369">
    <property type="entry name" value="INTIMIN"/>
</dbReference>
<proteinExistence type="inferred from homology"/>
<dbReference type="EMBL" id="JADOBI010000003">
    <property type="protein sequence ID" value="MBF7979313.1"/>
    <property type="molecule type" value="Genomic_DNA"/>
</dbReference>
<feature type="domain" description="Big-1" evidence="2">
    <location>
        <begin position="1100"/>
        <end position="1194"/>
    </location>
</feature>
<evidence type="ECO:0000313" key="4">
    <source>
        <dbReference type="Proteomes" id="UP000636811"/>
    </source>
</evidence>
<dbReference type="Pfam" id="PF09134">
    <property type="entry name" value="Invasin_D3"/>
    <property type="match status" value="1"/>
</dbReference>
<dbReference type="PANTHER" id="PTHR39576:SF2">
    <property type="entry name" value="ATTACHING AND EFFACING PROTEIN HOMOLOG-RELATED"/>
    <property type="match status" value="1"/>
</dbReference>
<feature type="domain" description="Big-1" evidence="2">
    <location>
        <begin position="902"/>
        <end position="994"/>
    </location>
</feature>
<accession>A0ABS0E2J6</accession>
<dbReference type="InterPro" id="IPR003344">
    <property type="entry name" value="Big_1_dom"/>
</dbReference>
<feature type="domain" description="Big-1" evidence="2">
    <location>
        <begin position="598"/>
        <end position="691"/>
    </location>
</feature>
<dbReference type="InterPro" id="IPR038177">
    <property type="entry name" value="IAT_beta_sf"/>
</dbReference>
<evidence type="ECO:0000259" key="2">
    <source>
        <dbReference type="PROSITE" id="PS51127"/>
    </source>
</evidence>
<dbReference type="PANTHER" id="PTHR39576">
    <property type="entry name" value="ATTACHING AND EFFACING PROTEIN HOMOLOG-RELATED-RELATED"/>
    <property type="match status" value="1"/>
</dbReference>
<dbReference type="Pfam" id="PF02369">
    <property type="entry name" value="Big_1"/>
    <property type="match status" value="8"/>
</dbReference>
<comment type="similarity">
    <text evidence="1">Belongs to the intimin/invasin family.</text>
</comment>
<dbReference type="SMART" id="SM00634">
    <property type="entry name" value="BID_1"/>
    <property type="match status" value="8"/>
</dbReference>
<dbReference type="Gene3D" id="2.60.40.10">
    <property type="entry name" value="Immunoglobulins"/>
    <property type="match status" value="9"/>
</dbReference>
<dbReference type="InterPro" id="IPR013783">
    <property type="entry name" value="Ig-like_fold"/>
</dbReference>
<feature type="domain" description="Big-1" evidence="2">
    <location>
        <begin position="800"/>
        <end position="894"/>
    </location>
</feature>
<organism evidence="3 4">
    <name type="scientific">Rahnella laticis</name>
    <dbReference type="NCBI Taxonomy" id="2787622"/>
    <lineage>
        <taxon>Bacteria</taxon>
        <taxon>Pseudomonadati</taxon>
        <taxon>Pseudomonadota</taxon>
        <taxon>Gammaproteobacteria</taxon>
        <taxon>Enterobacterales</taxon>
        <taxon>Yersiniaceae</taxon>
        <taxon>Rahnella</taxon>
    </lineage>
</organism>
<dbReference type="InterPro" id="IPR051715">
    <property type="entry name" value="Intimin-Invasin_domain"/>
</dbReference>
<evidence type="ECO:0000313" key="3">
    <source>
        <dbReference type="EMBL" id="MBF7979313.1"/>
    </source>
</evidence>
<sequence length="1430" mass="149170">MLQREAMKSRLVSGSTGKAAQSVEDWLNQFGTARVNVSADENLSLEQIELDVLLPLYDDKTNLFFTQLGTRRADDRNIINTGLGYRHFSDKWMWGANTFYDRQISENHHQRFGFGSELGWDYLKISANGYLRLTEWMASSRYENYDERVANGFDIRMEGYLPSYPQLGASAVFEKYFGNDVDLFNDEDNRQKDPYAVTVGLNYTPFTLITAGISQKMGKGDTQDTQFNLSFSYAPSVSLDKQLDPSEVAIRRSLLGGRQDLVNRNNTIVLDYRKQEAISLGLPDKVEGIENITLPVNAVINSKYGIDRIDWQADDLVRQGGEIKQDKRSGQYSITLPNYQFGGVENHYVVSGKAFDTKGNGSNLSQMNVYVTGADAATWQATTSVSPSSLLADGNSTSTITVKILSSKSQPVTGLAGQLTATIRFTASPPQGAVQTSAPVQDASLSAFKEVSQGVYTSTFTSGNTAGTATITPAANGKTTLPSASIELHSADTTASLNTLTASKTSALANGTDNIQLTVRVLNVEGLPYKGINVLWSADNAKALLSSAQGVSDENGLVTVNVSSPEVINTTVSAQLESGETANSDVLSFGVDMSTALVTRISTDKVQAVADNNDKVTLSAAIVNAQNQPLDGAPVDWKIEQGSGTLSAAQGITDADGNAQVTLTSAMANSVIVSARSGTTGAKNTDSILFAADTSTMNITSLTLDKTQALANGTDAISYVVTVLDANGNRVEDAPVSWSSDSASAVLSATTVSTNAQGQATLLVTSQAAGNVIIFAKLPQGTASQAQAASFTMDASTAQVNSVTADKTQALANGKETVTWTATVKDANQNPVADAQVKWGSDNPNLTLANSITTTNASGMATVTATSMKTADAIVTATLPTTGSNANAGKVSYIADASTTQLSPLTADKTEALASGADFITLSTMVTDVYDNPLANTDIAWNSNPASGTLSAGSTKTDAQGLATVTLSSEVPSNYVVTASANSATATSPSLSFIADSVTAKIATLTADKTTGIVAGVDSVALQATVLDASNHPLSGITVNWSSNNANGIFTATAGVTDSNGVATATLNSTLAQSTVIKASTTNSEKTLSAEFVADNKTAQITLAADKIQATANGTDIVTWKATVLDANNNPVKASNIDWKSDNTLVNLASANNQTGEDGTALMTGTSLKSGAAIITATLTQQQRSARAAAVSYIADIDTAEIVALTNDSSFIKSTGADVVTYSATIQDSNKNLITNATVNWATTAGDLSASTSITNNNGIAVIGLSSYDRGRITVTASIAGASKTNSNVSVIYQTSSSWEISGTTAQVMSDKIVAASSSGFLAVAPTGGPTSLVSSEKGSAPLTVLMKDEAGNQVTVNFGGQRVSSCSTLSFNSTANCGDPLRITPKLTYSADDNPTLRAGVYSGVMHFVATDGGRSSYSYLVDINLTVQ</sequence>
<dbReference type="InterPro" id="IPR015217">
    <property type="entry name" value="Invasin_dom_3"/>
</dbReference>
<dbReference type="PROSITE" id="PS51127">
    <property type="entry name" value="BIG1"/>
    <property type="match status" value="8"/>
</dbReference>
<dbReference type="InterPro" id="IPR008964">
    <property type="entry name" value="Invasin/intimin_cell_adhesion"/>
</dbReference>
<reference evidence="3 4" key="1">
    <citation type="submission" date="2020-11" db="EMBL/GenBank/DDBJ databases">
        <title>Taxonomic investigation of Rahnella strains.</title>
        <authorList>
            <person name="Lee S.D."/>
        </authorList>
    </citation>
    <scope>NUCLEOTIDE SEQUENCE [LARGE SCALE GENOMIC DNA]</scope>
    <source>
        <strain evidence="3 4">SAP-17</strain>
    </source>
</reference>
<dbReference type="Pfam" id="PF11924">
    <property type="entry name" value="IAT_beta"/>
    <property type="match status" value="1"/>
</dbReference>
<protein>
    <submittedName>
        <fullName evidence="3">Ig-like domain-containing protein</fullName>
    </submittedName>
</protein>
<feature type="domain" description="Big-1" evidence="2">
    <location>
        <begin position="497"/>
        <end position="590"/>
    </location>
</feature>
<comment type="caution">
    <text evidence="3">The sequence shown here is derived from an EMBL/GenBank/DDBJ whole genome shotgun (WGS) entry which is preliminary data.</text>
</comment>
<dbReference type="Proteomes" id="UP000636811">
    <property type="component" value="Unassembled WGS sequence"/>
</dbReference>
<dbReference type="SUPFAM" id="SSF49373">
    <property type="entry name" value="Invasin/intimin cell-adhesion fragments"/>
    <property type="match status" value="9"/>
</dbReference>
<dbReference type="InterPro" id="IPR003535">
    <property type="entry name" value="Intimin/invasin_bac"/>
</dbReference>
<feature type="domain" description="Big-1" evidence="2">
    <location>
        <begin position="699"/>
        <end position="792"/>
    </location>
</feature>
<dbReference type="Gene3D" id="2.40.160.160">
    <property type="entry name" value="Inverse autotransporter, beta-domain"/>
    <property type="match status" value="1"/>
</dbReference>
<feature type="domain" description="Big-1" evidence="2">
    <location>
        <begin position="1002"/>
        <end position="1093"/>
    </location>
</feature>
<feature type="domain" description="Big-1" evidence="2">
    <location>
        <begin position="1202"/>
        <end position="1294"/>
    </location>
</feature>
<keyword evidence="4" id="KW-1185">Reference proteome</keyword>
<gene>
    <name evidence="3" type="ORF">IV433_07795</name>
</gene>
<evidence type="ECO:0000256" key="1">
    <source>
        <dbReference type="ARBA" id="ARBA00010116"/>
    </source>
</evidence>
<name>A0ABS0E2J6_9GAMM</name>
<dbReference type="InterPro" id="IPR024519">
    <property type="entry name" value="IAT_beta"/>
</dbReference>
<dbReference type="RefSeq" id="WP_195813743.1">
    <property type="nucleotide sequence ID" value="NZ_JADOBI010000003.1"/>
</dbReference>